<keyword evidence="8" id="KW-0378">Hydrolase</keyword>
<dbReference type="SUPFAM" id="SSF53474">
    <property type="entry name" value="alpha/beta-Hydrolases"/>
    <property type="match status" value="3"/>
</dbReference>
<evidence type="ECO:0000256" key="8">
    <source>
        <dbReference type="ARBA" id="ARBA00022801"/>
    </source>
</evidence>
<dbReference type="Pfam" id="PF02897">
    <property type="entry name" value="Peptidase_S9_N"/>
    <property type="match status" value="3"/>
</dbReference>
<keyword evidence="12" id="KW-0812">Transmembrane</keyword>
<dbReference type="GO" id="GO:0070012">
    <property type="term" value="F:oligopeptidase activity"/>
    <property type="evidence" value="ECO:0007669"/>
    <property type="project" value="TreeGrafter"/>
</dbReference>
<evidence type="ECO:0000256" key="3">
    <source>
        <dbReference type="ARBA" id="ARBA00005228"/>
    </source>
</evidence>
<dbReference type="Gene3D" id="3.40.50.1820">
    <property type="entry name" value="alpha/beta hydrolase"/>
    <property type="match status" value="3"/>
</dbReference>
<gene>
    <name evidence="15" type="ORF">Ocin01_15227</name>
</gene>
<feature type="domain" description="Peptidase S9A N-terminal" evidence="14">
    <location>
        <begin position="784"/>
        <end position="1191"/>
    </location>
</feature>
<dbReference type="Proteomes" id="UP000094527">
    <property type="component" value="Unassembled WGS sequence"/>
</dbReference>
<dbReference type="InterPro" id="IPR051167">
    <property type="entry name" value="Prolyl_oligopep/macrocyclase"/>
</dbReference>
<feature type="domain" description="Peptidase S9 prolyl oligopeptidase catalytic" evidence="13">
    <location>
        <begin position="557"/>
        <end position="706"/>
    </location>
</feature>
<evidence type="ECO:0000256" key="2">
    <source>
        <dbReference type="ARBA" id="ARBA00004496"/>
    </source>
</evidence>
<comment type="catalytic activity">
    <reaction evidence="1">
        <text>Hydrolysis of Pro-|-Xaa &gt;&gt; Ala-|-Xaa in oligopeptides.</text>
        <dbReference type="EC" id="3.4.21.26"/>
    </reaction>
</comment>
<dbReference type="EC" id="3.4.21.26" evidence="4"/>
<feature type="domain" description="Peptidase S9 prolyl oligopeptidase catalytic" evidence="13">
    <location>
        <begin position="1963"/>
        <end position="2180"/>
    </location>
</feature>
<comment type="similarity">
    <text evidence="3">Belongs to the peptidase S9A family.</text>
</comment>
<proteinExistence type="inferred from homology"/>
<keyword evidence="9" id="KW-0720">Serine protease</keyword>
<dbReference type="OrthoDB" id="248387at2759"/>
<sequence>MTKGVKLKKLVFLLQLIQTHLTMGYFGVFAITVLSIVVSSVAIDYPFARRDEKIEEEFFGTKVKDPYRWLERPNSNEVAEFVDSQNDLTFNYLTDCPDRQKVRERLTELWRYPKYGKPEKRGSRYFYYAQQSGKEILNVQDDRSSTPRPLLDSEETGAMIFPHLGASGDGEVLVYRELIKRKSGSPRLTGNLRLKNVTSDLLYPDVLENVRYPQIAWTRNNDGFFYFSHRQITDAKDEGDEEPPAPIIYIYYHRLGTQQSQDTLVFNLLDFHKNPINVQLDMEASEDGNYLLLRSRVFNDQPQARRPNSIYLADLAKFESNGYVGKLQLRPIVTSNSNYMKYVTNINNLYYFRSRIDAKNFRLIEIDINNKGDDRERVVVPENPNYILQSVSAVAPNKVVLGYTSDATGSYAELRELGNGTLIRMFPLKFGELLSFSSTVTDPEVVFRSQTLEGLPQLFTLDTSQEKAAMQPLVELPALTDYDGSLYTSTKVSFPSEDEEPREMVIIHRKDITLDGSSYAFLVEREFDIDFYFRLFFSYMKDYNAVIAIPNLQETDGTYTDSALEDFTSSAKYLINNGYTSPSKLISRGTGVFGLFVAAATNRNPELFGAVIPYMVGFDMVRFPTFSNWSVSATPTDKDDFQRLLGVSPIHNIRLPANETVQYPAILVPTPDNEFPVIFAFKYIAELQYRLGRSAKQTNPFLLRVVAEPQESLRNYARYHIDRETDIRCFLGRTSTTKRNVKMDASTSSYEDEETHTTKSIQAAVGNFGAVRDAWGSHAPFHYPDTRRDEDVSDDYLGTKISDPYRWLENPHSEETQTFIEEQNALTDAYLEKSNWRDAIRAKLTELWDYKKTQCPKKFGSRYFYMENSGLQNQAILYVKESLDGEPRVLMEPNELSMDGAAAISDYEVSPNGEYIAYALSDFGSDWSSIYIKNVSSGHNYLEVLNFTKLLTISWTSDSRGFFYQRFPKTKTSKVSGTDSNVNQKQKLYYHRIGTRQDDDVMIVEFPDNPTWIMFCDVSLDGRYLVVYAGDVVAESHTFYMDIGKSGAITRDNPIVNLFPEPGRHVFLGNDDNLFYFRTNFEAPNFKIISFDVEKNEWSNMIEENPSAVIVWAKIVAGDKLVLCYNEHLDTRLEIHKLDDSGELIKTIAFEDNISPYDHYGRRDLPDLFLRVESYLNPGILYRLYFEDDSVESEVYDKIEIPYYDPTSFTSELTTELDGSAPCILYGYGGFGKTSLPYFDVPYILFAQNFDGVVAVANIRGGGEYGQTWWEEGRGLTKPNTVEDFVAAANFLVNNKYTRASKLTAMGASNGGMVVAAAINKRPDLFGGVIADVGVMDLLRFRNFTIGFLWIREYGDVEKEDELHNILRYSPLHNITPPSSNSSPYPAVFVTTADHDDRVVPFHSYKYTAELQHSVGQTMTQTNPLMMRVYQNIGHGFRMPTMKAIEKATDMFCFLENALGYEGIILPLIASFVVVEVVTFKYPEARRNESVIDEYHGKKIADPYRWLEDPDSDETKAFVTAQNNLTVAYLENAPYRKEMRDKLTELWNYPRRGIPKKRGDKYYFFTNSGLQNQWVFMVQDSLEAEPRVFFDPNTLSSDGTVSIKTSSFTKDGSLYAYGLSQSGSDWVTVHIKNVSTGENFPEVLRHTKWPAISWTHDNLGFFYSRYPSEDDSKNETGKETGTIEHEKTYYHKVGTSQDEDVLVLEFPDQPKLSLSTEISDDGEYILVSTYEVINEELVYFAPLKDSLKSGFKEKLQLKPLNTEPASFSYVTNDESLFYIITDLDAPNNKLVRVDLNKPEKKYWSTVIPEADEVLEWADPINKNLLFTSYTKDVKSTLELRHLQNGSLILEFPLDIGSISSTSGKREDKEFFFKLSTYTNAGIIYRIDLTKDDYKPTIFHETKSKIDSSSLTVEQVFYKSKDGTKIPMYILQRKDLVRDGTAPAYLYSYGGFSSSIEPTYSTSYLVFVNNLRGVVAIPSIRGGGEYGKDWWDDGRLLKKQNGFDDFAAAGEYLIENKYTSPSKLIINGASNGGLLVAATVNQRPELFGAAVPEVGVMDMLRFQKFTVGHYWCGEYGCSENKTHFDNLITYSPLQNIRLPKNESVQYPAMLVKTADHDDRVVPLHSFKYIAELQHTIGNSDRQTNPLLIRIEEKAGHGSGTPTTKLIEEIVDEYGFYIRALNITFHA</sequence>
<dbReference type="FunFam" id="2.130.10.120:FF:000001">
    <property type="entry name" value="Prolyl endopeptidase"/>
    <property type="match status" value="1"/>
</dbReference>
<dbReference type="PANTHER" id="PTHR42881">
    <property type="entry name" value="PROLYL ENDOPEPTIDASE"/>
    <property type="match status" value="1"/>
</dbReference>
<evidence type="ECO:0000259" key="13">
    <source>
        <dbReference type="Pfam" id="PF00326"/>
    </source>
</evidence>
<dbReference type="PROSITE" id="PS00708">
    <property type="entry name" value="PRO_ENDOPEP_SER"/>
    <property type="match status" value="2"/>
</dbReference>
<evidence type="ECO:0000259" key="14">
    <source>
        <dbReference type="Pfam" id="PF02897"/>
    </source>
</evidence>
<dbReference type="InterPro" id="IPR002471">
    <property type="entry name" value="Pept_S9_AS"/>
</dbReference>
<dbReference type="Pfam" id="PF00326">
    <property type="entry name" value="Peptidase_S9"/>
    <property type="match status" value="3"/>
</dbReference>
<dbReference type="GO" id="GO:0005829">
    <property type="term" value="C:cytosol"/>
    <property type="evidence" value="ECO:0007669"/>
    <property type="project" value="TreeGrafter"/>
</dbReference>
<evidence type="ECO:0000256" key="10">
    <source>
        <dbReference type="ARBA" id="ARBA00022990"/>
    </source>
</evidence>
<dbReference type="GO" id="GO:0006508">
    <property type="term" value="P:proteolysis"/>
    <property type="evidence" value="ECO:0007669"/>
    <property type="project" value="UniProtKB-KW"/>
</dbReference>
<keyword evidence="16" id="KW-1185">Reference proteome</keyword>
<dbReference type="EMBL" id="LJIJ01001543">
    <property type="protein sequence ID" value="ODM91454.1"/>
    <property type="molecule type" value="Genomic_DNA"/>
</dbReference>
<feature type="domain" description="Peptidase S9A N-terminal" evidence="14">
    <location>
        <begin position="1483"/>
        <end position="1895"/>
    </location>
</feature>
<dbReference type="PRINTS" id="PR00862">
    <property type="entry name" value="PROLIGOPTASE"/>
</dbReference>
<evidence type="ECO:0000256" key="1">
    <source>
        <dbReference type="ARBA" id="ARBA00001070"/>
    </source>
</evidence>
<dbReference type="FunFam" id="3.40.50.1820:FF:000005">
    <property type="entry name" value="Prolyl endopeptidase"/>
    <property type="match status" value="1"/>
</dbReference>
<evidence type="ECO:0000256" key="4">
    <source>
        <dbReference type="ARBA" id="ARBA00011897"/>
    </source>
</evidence>
<dbReference type="InterPro" id="IPR023302">
    <property type="entry name" value="Pept_S9A_N"/>
</dbReference>
<keyword evidence="10" id="KW-0007">Acetylation</keyword>
<keyword evidence="6" id="KW-0963">Cytoplasm</keyword>
<comment type="subcellular location">
    <subcellularLocation>
        <location evidence="2">Cytoplasm</location>
    </subcellularLocation>
</comment>
<dbReference type="InterPro" id="IPR002470">
    <property type="entry name" value="Peptidase_S9A"/>
</dbReference>
<dbReference type="InterPro" id="IPR001375">
    <property type="entry name" value="Peptidase_S9_cat"/>
</dbReference>
<dbReference type="SUPFAM" id="SSF50993">
    <property type="entry name" value="Peptidase/esterase 'gauge' domain"/>
    <property type="match status" value="3"/>
</dbReference>
<evidence type="ECO:0000313" key="15">
    <source>
        <dbReference type="EMBL" id="ODM91454.1"/>
    </source>
</evidence>
<dbReference type="Gene3D" id="2.130.10.120">
    <property type="entry name" value="Prolyl oligopeptidase, N-terminal domain"/>
    <property type="match status" value="3"/>
</dbReference>
<dbReference type="FunFam" id="3.40.50.1820:FF:000275">
    <property type="entry name" value="Prolyl endopeptidase"/>
    <property type="match status" value="1"/>
</dbReference>
<evidence type="ECO:0000313" key="16">
    <source>
        <dbReference type="Proteomes" id="UP000094527"/>
    </source>
</evidence>
<keyword evidence="7" id="KW-0645">Protease</keyword>
<dbReference type="InterPro" id="IPR029058">
    <property type="entry name" value="AB_hydrolase_fold"/>
</dbReference>
<keyword evidence="12" id="KW-0472">Membrane</keyword>
<evidence type="ECO:0000256" key="9">
    <source>
        <dbReference type="ARBA" id="ARBA00022825"/>
    </source>
</evidence>
<feature type="transmembrane region" description="Helical" evidence="12">
    <location>
        <begin position="21"/>
        <end position="43"/>
    </location>
</feature>
<evidence type="ECO:0000256" key="12">
    <source>
        <dbReference type="SAM" id="Phobius"/>
    </source>
</evidence>
<organism evidence="15 16">
    <name type="scientific">Orchesella cincta</name>
    <name type="common">Springtail</name>
    <name type="synonym">Podura cincta</name>
    <dbReference type="NCBI Taxonomy" id="48709"/>
    <lineage>
        <taxon>Eukaryota</taxon>
        <taxon>Metazoa</taxon>
        <taxon>Ecdysozoa</taxon>
        <taxon>Arthropoda</taxon>
        <taxon>Hexapoda</taxon>
        <taxon>Collembola</taxon>
        <taxon>Entomobryomorpha</taxon>
        <taxon>Entomobryoidea</taxon>
        <taxon>Orchesellidae</taxon>
        <taxon>Orchesellinae</taxon>
        <taxon>Orchesella</taxon>
    </lineage>
</organism>
<evidence type="ECO:0000256" key="5">
    <source>
        <dbReference type="ARBA" id="ARBA00016310"/>
    </source>
</evidence>
<reference evidence="15 16" key="1">
    <citation type="journal article" date="2016" name="Genome Biol. Evol.">
        <title>Gene Family Evolution Reflects Adaptation to Soil Environmental Stressors in the Genome of the Collembolan Orchesella cincta.</title>
        <authorList>
            <person name="Faddeeva-Vakhrusheva A."/>
            <person name="Derks M.F."/>
            <person name="Anvar S.Y."/>
            <person name="Agamennone V."/>
            <person name="Suring W."/>
            <person name="Smit S."/>
            <person name="van Straalen N.M."/>
            <person name="Roelofs D."/>
        </authorList>
    </citation>
    <scope>NUCLEOTIDE SEQUENCE [LARGE SCALE GENOMIC DNA]</scope>
    <source>
        <tissue evidence="15">Mixed pool</tissue>
    </source>
</reference>
<dbReference type="PANTHER" id="PTHR42881:SF2">
    <property type="entry name" value="PROLYL ENDOPEPTIDASE"/>
    <property type="match status" value="1"/>
</dbReference>
<evidence type="ECO:0000256" key="11">
    <source>
        <dbReference type="ARBA" id="ARBA00029698"/>
    </source>
</evidence>
<protein>
    <recommendedName>
        <fullName evidence="5">Prolyl endopeptidase</fullName>
        <ecNumber evidence="4">3.4.21.26</ecNumber>
    </recommendedName>
    <alternativeName>
        <fullName evidence="11">Post-proline cleaving enzyme</fullName>
    </alternativeName>
</protein>
<name>A0A1D2MEY7_ORCCI</name>
<evidence type="ECO:0000256" key="6">
    <source>
        <dbReference type="ARBA" id="ARBA00022490"/>
    </source>
</evidence>
<keyword evidence="12" id="KW-1133">Transmembrane helix</keyword>
<feature type="domain" description="Peptidase S9 prolyl oligopeptidase catalytic" evidence="13">
    <location>
        <begin position="1246"/>
        <end position="1460"/>
    </location>
</feature>
<evidence type="ECO:0000256" key="7">
    <source>
        <dbReference type="ARBA" id="ARBA00022670"/>
    </source>
</evidence>
<comment type="caution">
    <text evidence="15">The sequence shown here is derived from an EMBL/GenBank/DDBJ whole genome shotgun (WGS) entry which is preliminary data.</text>
</comment>
<feature type="domain" description="Peptidase S9A N-terminal" evidence="14">
    <location>
        <begin position="46"/>
        <end position="467"/>
    </location>
</feature>
<dbReference type="GO" id="GO:0004252">
    <property type="term" value="F:serine-type endopeptidase activity"/>
    <property type="evidence" value="ECO:0007669"/>
    <property type="project" value="UniProtKB-EC"/>
</dbReference>
<accession>A0A1D2MEY7</accession>